<keyword evidence="1" id="KW-1133">Transmembrane helix</keyword>
<accession>A0A8U0IQC5</accession>
<sequence>MRRLLVGLFVVSLVVGAVPASAATYPDAGTACAQTSGGEVLIGVLPGASNPTSQQVLTGETSLYPGTTFQVALCKGGEVKPTRGPEWKLENPEGLEVLNRTDATVTVRVTGEKSRVDLPGLVSGKQNLAGVSVVVQQSPTVESKLANGSITFENASAADAYRKAEQRYLASLSNLENATARLNESATALESGGGDSAALNETVVTAVNESRSAVATRGEALETRLYETAWRSDGRTAALSALDAAQRRERRTDAEAERAMTRYHSALETAASDAKTTVLLNLGGAALLGLVAGALPGWKLTASRLEDIRYDRQVNSDVSYGLGVLVRAVGLAVLTLALTVGGLVALGGLSTLGGLL</sequence>
<reference evidence="2" key="1">
    <citation type="submission" date="2022-04" db="EMBL/GenBank/DDBJ databases">
        <title>Diverse halophilic archaea isolated from saline environments.</title>
        <authorList>
            <person name="Cui H.-L."/>
        </authorList>
    </citation>
    <scope>NUCLEOTIDE SEQUENCE</scope>
    <source>
        <strain evidence="2">XZYJT40</strain>
    </source>
</reference>
<gene>
    <name evidence="2" type="ORF">M0R88_09380</name>
</gene>
<evidence type="ECO:0000256" key="1">
    <source>
        <dbReference type="SAM" id="Phobius"/>
    </source>
</evidence>
<keyword evidence="1" id="KW-0472">Membrane</keyword>
<proteinExistence type="predicted"/>
<feature type="transmembrane region" description="Helical" evidence="1">
    <location>
        <begin position="319"/>
        <end position="346"/>
    </location>
</feature>
<organism evidence="2 3">
    <name type="scientific">Halorussus gelatinilyticus</name>
    <dbReference type="NCBI Taxonomy" id="2937524"/>
    <lineage>
        <taxon>Archaea</taxon>
        <taxon>Methanobacteriati</taxon>
        <taxon>Methanobacteriota</taxon>
        <taxon>Stenosarchaea group</taxon>
        <taxon>Halobacteria</taxon>
        <taxon>Halobacteriales</taxon>
        <taxon>Haladaptataceae</taxon>
        <taxon>Halorussus</taxon>
    </lineage>
</organism>
<dbReference type="KEGG" id="haxz:M0R88_09380"/>
<dbReference type="GeneID" id="72190065"/>
<dbReference type="RefSeq" id="WP_248656668.1">
    <property type="nucleotide sequence ID" value="NZ_CP096658.1"/>
</dbReference>
<dbReference type="Proteomes" id="UP000830434">
    <property type="component" value="Chromosome"/>
</dbReference>
<keyword evidence="3" id="KW-1185">Reference proteome</keyword>
<protein>
    <submittedName>
        <fullName evidence="2">Uncharacterized protein</fullName>
    </submittedName>
</protein>
<feature type="transmembrane region" description="Helical" evidence="1">
    <location>
        <begin position="278"/>
        <end position="298"/>
    </location>
</feature>
<evidence type="ECO:0000313" key="2">
    <source>
        <dbReference type="EMBL" id="UPW02284.1"/>
    </source>
</evidence>
<evidence type="ECO:0000313" key="3">
    <source>
        <dbReference type="Proteomes" id="UP000830434"/>
    </source>
</evidence>
<dbReference type="EMBL" id="CP096658">
    <property type="protein sequence ID" value="UPW02284.1"/>
    <property type="molecule type" value="Genomic_DNA"/>
</dbReference>
<keyword evidence="1" id="KW-0812">Transmembrane</keyword>
<dbReference type="AlphaFoldDB" id="A0A8U0IQC5"/>
<name>A0A8U0IQC5_9EURY</name>